<dbReference type="Gene3D" id="3.30.565.10">
    <property type="entry name" value="Histidine kinase-like ATPase, C-terminal domain"/>
    <property type="match status" value="1"/>
</dbReference>
<feature type="transmembrane region" description="Helical" evidence="9">
    <location>
        <begin position="290"/>
        <end position="309"/>
    </location>
</feature>
<dbReference type="Pfam" id="PF07695">
    <property type="entry name" value="7TMR-DISM_7TM"/>
    <property type="match status" value="1"/>
</dbReference>
<dbReference type="InterPro" id="IPR036890">
    <property type="entry name" value="HATPase_C_sf"/>
</dbReference>
<dbReference type="GO" id="GO:0000155">
    <property type="term" value="F:phosphorelay sensor kinase activity"/>
    <property type="evidence" value="ECO:0007669"/>
    <property type="project" value="InterPro"/>
</dbReference>
<dbReference type="CDD" id="cd00082">
    <property type="entry name" value="HisKA"/>
    <property type="match status" value="1"/>
</dbReference>
<feature type="signal peptide" evidence="10">
    <location>
        <begin position="1"/>
        <end position="18"/>
    </location>
</feature>
<reference evidence="12 13" key="1">
    <citation type="journal article" date="2012" name="Stand. Genomic Sci.">
        <title>Complete genome sequence of the sulfur compounds oxidizing chemolithoautotroph Sulfuricurvum kujiense type strain (YK-1(T)).</title>
        <authorList>
            <person name="Han C."/>
            <person name="Kotsyurbenko O."/>
            <person name="Chertkov O."/>
            <person name="Held B."/>
            <person name="Lapidus A."/>
            <person name="Nolan M."/>
            <person name="Lucas S."/>
            <person name="Hammon N."/>
            <person name="Deshpande S."/>
            <person name="Cheng J.F."/>
            <person name="Tapia R."/>
            <person name="Goodwin L.A."/>
            <person name="Pitluck S."/>
            <person name="Liolios K."/>
            <person name="Pagani I."/>
            <person name="Ivanova N."/>
            <person name="Mavromatis K."/>
            <person name="Mikhailova N."/>
            <person name="Pati A."/>
            <person name="Chen A."/>
            <person name="Palaniappan K."/>
            <person name="Land M."/>
            <person name="Hauser L."/>
            <person name="Chang Y.J."/>
            <person name="Jeffries C.D."/>
            <person name="Brambilla E.M."/>
            <person name="Rohde M."/>
            <person name="Spring S."/>
            <person name="Sikorski J."/>
            <person name="Goker M."/>
            <person name="Woyke T."/>
            <person name="Bristow J."/>
            <person name="Eisen J.A."/>
            <person name="Markowitz V."/>
            <person name="Hugenholtz P."/>
            <person name="Kyrpides N.C."/>
            <person name="Klenk H.P."/>
            <person name="Detter J.C."/>
        </authorList>
    </citation>
    <scope>NUCLEOTIDE SEQUENCE [LARGE SCALE GENOMIC DNA]</scope>
    <source>
        <strain evidence="13">ATCC BAA-921 / DSM 16994 / JCM 11577 / YK-1</strain>
    </source>
</reference>
<protein>
    <recommendedName>
        <fullName evidence="2">histidine kinase</fullName>
        <ecNumber evidence="2">2.7.13.3</ecNumber>
    </recommendedName>
</protein>
<dbReference type="InterPro" id="IPR005467">
    <property type="entry name" value="His_kinase_dom"/>
</dbReference>
<dbReference type="GO" id="GO:0005524">
    <property type="term" value="F:ATP binding"/>
    <property type="evidence" value="ECO:0007669"/>
    <property type="project" value="UniProtKB-KW"/>
</dbReference>
<dbReference type="InterPro" id="IPR011623">
    <property type="entry name" value="7TMR_DISM_rcpt_extracell_dom1"/>
</dbReference>
<dbReference type="SUPFAM" id="SSF47384">
    <property type="entry name" value="Homodimeric domain of signal transducing histidine kinase"/>
    <property type="match status" value="1"/>
</dbReference>
<feature type="transmembrane region" description="Helical" evidence="9">
    <location>
        <begin position="203"/>
        <end position="229"/>
    </location>
</feature>
<dbReference type="InterPro" id="IPR003594">
    <property type="entry name" value="HATPase_dom"/>
</dbReference>
<feature type="transmembrane region" description="Helical" evidence="9">
    <location>
        <begin position="352"/>
        <end position="370"/>
    </location>
</feature>
<evidence type="ECO:0000256" key="1">
    <source>
        <dbReference type="ARBA" id="ARBA00000085"/>
    </source>
</evidence>
<dbReference type="PANTHER" id="PTHR43065:SF10">
    <property type="entry name" value="PEROXIDE STRESS-ACTIVATED HISTIDINE KINASE MAK3"/>
    <property type="match status" value="1"/>
</dbReference>
<gene>
    <name evidence="12" type="ordered locus">Sulku_0780</name>
</gene>
<name>E4U1L0_SULKY</name>
<accession>E4U1L0</accession>
<dbReference type="HOGENOM" id="CLU_027703_0_0_7"/>
<dbReference type="STRING" id="709032.Sulku_0780"/>
<keyword evidence="9" id="KW-0812">Transmembrane</keyword>
<evidence type="ECO:0000256" key="10">
    <source>
        <dbReference type="SAM" id="SignalP"/>
    </source>
</evidence>
<feature type="chain" id="PRO_5003189975" description="histidine kinase" evidence="10">
    <location>
        <begin position="19"/>
        <end position="654"/>
    </location>
</feature>
<evidence type="ECO:0000256" key="3">
    <source>
        <dbReference type="ARBA" id="ARBA00022553"/>
    </source>
</evidence>
<dbReference type="InterPro" id="IPR036097">
    <property type="entry name" value="HisK_dim/P_sf"/>
</dbReference>
<keyword evidence="5" id="KW-0547">Nucleotide-binding</keyword>
<dbReference type="PANTHER" id="PTHR43065">
    <property type="entry name" value="SENSOR HISTIDINE KINASE"/>
    <property type="match status" value="1"/>
</dbReference>
<keyword evidence="13" id="KW-1185">Reference proteome</keyword>
<dbReference type="AlphaFoldDB" id="E4U1L0"/>
<evidence type="ECO:0000256" key="5">
    <source>
        <dbReference type="ARBA" id="ARBA00022741"/>
    </source>
</evidence>
<keyword evidence="9" id="KW-0472">Membrane</keyword>
<sequence>MFFRIILPFIFYVSSSFASIVIAENTDQISKFSIPYVYDEKSLLSVDEIADKNFTQTVPSQFSFGYKDGTVWFKLTIENKSRDNDFILYFGEPFWSTFNLYEPTESGWVKHSAGLLTHLNERQIEDANPTFRLTIAPGMSKTYFLQGQTINAQIGAFTLYSEKEFFRPSRLTLRTFYPFYSGILFIIMILNIFLLVEMRERIYAYYIGYVSSFIAFVTMFNGCYLYIGFHPWEQGLHVVGTVVLAFMALFSKTFLELEKYFPKMNRLFKLFAVSFLTLGVLIHLEIPLATLFFNILSTVFITILLTLAVKIWQNGKMQTPFYLIALMIYMPTMGMMVLTFNGFLENTDINRYAFLFGALIEIIFFALILAQRFHAAKDEKIQLQKELLIEKEKNQEYLEHKIDKQRQEIKEKNAILFHQSRHAAMGEMISMIAHQWRQPLNTLAIIIQNLYFQHKLGQWDEGNFEQSHDQFNEHLQYMSKTIDDFRNYYKNDETKRPENIGEIVELALRLCDVFLKYAKIKTTLTISTDKMGYLSKNELTQVLMNLIKNAHDAIVERGIHPGKITILVEETDGSIAINVCDNAGDISGAIADKIFEPYFSTKSENGTGLGLYMSKSIIEDHFHGALTFQNIDAGTCFTIMIPIYDKSMEEDKTP</sequence>
<dbReference type="SMART" id="SM00387">
    <property type="entry name" value="HATPase_c"/>
    <property type="match status" value="1"/>
</dbReference>
<dbReference type="Pfam" id="PF02518">
    <property type="entry name" value="HATPase_c"/>
    <property type="match status" value="1"/>
</dbReference>
<evidence type="ECO:0000256" key="6">
    <source>
        <dbReference type="ARBA" id="ARBA00022777"/>
    </source>
</evidence>
<keyword evidence="3" id="KW-0597">Phosphoprotein</keyword>
<evidence type="ECO:0000256" key="7">
    <source>
        <dbReference type="ARBA" id="ARBA00022840"/>
    </source>
</evidence>
<evidence type="ECO:0000256" key="4">
    <source>
        <dbReference type="ARBA" id="ARBA00022679"/>
    </source>
</evidence>
<feature type="transmembrane region" description="Helical" evidence="9">
    <location>
        <begin position="235"/>
        <end position="255"/>
    </location>
</feature>
<dbReference type="eggNOG" id="COG4191">
    <property type="taxonomic scope" value="Bacteria"/>
</dbReference>
<dbReference type="KEGG" id="sku:Sulku_0780"/>
<dbReference type="Proteomes" id="UP000008721">
    <property type="component" value="Chromosome"/>
</dbReference>
<dbReference type="PRINTS" id="PR00344">
    <property type="entry name" value="BCTRLSENSOR"/>
</dbReference>
<dbReference type="InterPro" id="IPR011622">
    <property type="entry name" value="7TMR_DISM_rcpt_extracell_dom2"/>
</dbReference>
<organism evidence="12 13">
    <name type="scientific">Sulfuricurvum kujiense (strain ATCC BAA-921 / DSM 16994 / JCM 11577 / YK-1)</name>
    <dbReference type="NCBI Taxonomy" id="709032"/>
    <lineage>
        <taxon>Bacteria</taxon>
        <taxon>Pseudomonadati</taxon>
        <taxon>Campylobacterota</taxon>
        <taxon>Epsilonproteobacteria</taxon>
        <taxon>Campylobacterales</taxon>
        <taxon>Sulfurimonadaceae</taxon>
        <taxon>Sulfuricurvum</taxon>
    </lineage>
</organism>
<evidence type="ECO:0000256" key="9">
    <source>
        <dbReference type="SAM" id="Phobius"/>
    </source>
</evidence>
<feature type="transmembrane region" description="Helical" evidence="9">
    <location>
        <begin position="177"/>
        <end position="196"/>
    </location>
</feature>
<dbReference type="RefSeq" id="WP_013459643.1">
    <property type="nucleotide sequence ID" value="NC_014762.1"/>
</dbReference>
<evidence type="ECO:0000259" key="11">
    <source>
        <dbReference type="PROSITE" id="PS50109"/>
    </source>
</evidence>
<keyword evidence="10" id="KW-0732">Signal</keyword>
<dbReference type="EC" id="2.7.13.3" evidence="2"/>
<evidence type="ECO:0000256" key="2">
    <source>
        <dbReference type="ARBA" id="ARBA00012438"/>
    </source>
</evidence>
<evidence type="ECO:0000313" key="13">
    <source>
        <dbReference type="Proteomes" id="UP000008721"/>
    </source>
</evidence>
<comment type="catalytic activity">
    <reaction evidence="1">
        <text>ATP + protein L-histidine = ADP + protein N-phospho-L-histidine.</text>
        <dbReference type="EC" id="2.7.13.3"/>
    </reaction>
</comment>
<dbReference type="SUPFAM" id="SSF55874">
    <property type="entry name" value="ATPase domain of HSP90 chaperone/DNA topoisomerase II/histidine kinase"/>
    <property type="match status" value="1"/>
</dbReference>
<feature type="domain" description="Histidine kinase" evidence="11">
    <location>
        <begin position="431"/>
        <end position="645"/>
    </location>
</feature>
<keyword evidence="7" id="KW-0067">ATP-binding</keyword>
<keyword evidence="9" id="KW-1133">Transmembrane helix</keyword>
<evidence type="ECO:0000256" key="8">
    <source>
        <dbReference type="ARBA" id="ARBA00023012"/>
    </source>
</evidence>
<feature type="transmembrane region" description="Helical" evidence="9">
    <location>
        <begin position="321"/>
        <end position="340"/>
    </location>
</feature>
<keyword evidence="6 12" id="KW-0418">Kinase</keyword>
<dbReference type="InterPro" id="IPR004358">
    <property type="entry name" value="Sig_transdc_His_kin-like_C"/>
</dbReference>
<dbReference type="Gene3D" id="1.10.287.130">
    <property type="match status" value="1"/>
</dbReference>
<dbReference type="EMBL" id="CP002355">
    <property type="protein sequence ID" value="ADR33446.1"/>
    <property type="molecule type" value="Genomic_DNA"/>
</dbReference>
<dbReference type="PROSITE" id="PS50109">
    <property type="entry name" value="HIS_KIN"/>
    <property type="match status" value="1"/>
</dbReference>
<evidence type="ECO:0000313" key="12">
    <source>
        <dbReference type="EMBL" id="ADR33446.1"/>
    </source>
</evidence>
<proteinExistence type="predicted"/>
<dbReference type="InterPro" id="IPR003661">
    <property type="entry name" value="HisK_dim/P_dom"/>
</dbReference>
<keyword evidence="8" id="KW-0902">Two-component regulatory system</keyword>
<feature type="transmembrane region" description="Helical" evidence="9">
    <location>
        <begin position="267"/>
        <end position="284"/>
    </location>
</feature>
<keyword evidence="4" id="KW-0808">Transferase</keyword>
<dbReference type="Pfam" id="PF07696">
    <property type="entry name" value="7TMR-DISMED2"/>
    <property type="match status" value="1"/>
</dbReference>
<dbReference type="Gene3D" id="2.60.40.2380">
    <property type="match status" value="1"/>
</dbReference>